<dbReference type="InterPro" id="IPR023395">
    <property type="entry name" value="MCP_dom_sf"/>
</dbReference>
<feature type="repeat" description="Solcar" evidence="13">
    <location>
        <begin position="377"/>
        <end position="479"/>
    </location>
</feature>
<comment type="similarity">
    <text evidence="3">Belongs to the mitochondrial carrier (TC 2.A.29) family.</text>
</comment>
<dbReference type="SUPFAM" id="SSF51569">
    <property type="entry name" value="Aldolase"/>
    <property type="match status" value="1"/>
</dbReference>
<dbReference type="CDD" id="cd00957">
    <property type="entry name" value="Transaldolase_TalAB"/>
    <property type="match status" value="1"/>
</dbReference>
<evidence type="ECO:0000256" key="13">
    <source>
        <dbReference type="PROSITE-ProRule" id="PRU00282"/>
    </source>
</evidence>
<evidence type="ECO:0000256" key="10">
    <source>
        <dbReference type="ARBA" id="ARBA00023126"/>
    </source>
</evidence>
<evidence type="ECO:0000256" key="6">
    <source>
        <dbReference type="ARBA" id="ARBA00022448"/>
    </source>
</evidence>
<comment type="caution">
    <text evidence="15">The sequence shown here is derived from an EMBL/GenBank/DDBJ whole genome shotgun (WGS) entry which is preliminary data.</text>
</comment>
<dbReference type="InterPro" id="IPR018108">
    <property type="entry name" value="MCP_transmembrane"/>
</dbReference>
<feature type="repeat" description="Solcar" evidence="13">
    <location>
        <begin position="488"/>
        <end position="574"/>
    </location>
</feature>
<protein>
    <recommendedName>
        <fullName evidence="5 14">Transaldolase</fullName>
        <ecNumber evidence="5 14">2.2.1.2</ecNumber>
    </recommendedName>
</protein>
<keyword evidence="9" id="KW-0677">Repeat</keyword>
<evidence type="ECO:0000256" key="7">
    <source>
        <dbReference type="ARBA" id="ARBA00022679"/>
    </source>
</evidence>
<organism evidence="15 16">
    <name type="scientific">Porites evermanni</name>
    <dbReference type="NCBI Taxonomy" id="104178"/>
    <lineage>
        <taxon>Eukaryota</taxon>
        <taxon>Metazoa</taxon>
        <taxon>Cnidaria</taxon>
        <taxon>Anthozoa</taxon>
        <taxon>Hexacorallia</taxon>
        <taxon>Scleractinia</taxon>
        <taxon>Fungiina</taxon>
        <taxon>Poritidae</taxon>
        <taxon>Porites</taxon>
    </lineage>
</organism>
<comment type="catalytic activity">
    <reaction evidence="14">
        <text>D-sedoheptulose 7-phosphate + D-glyceraldehyde 3-phosphate = D-erythrose 4-phosphate + beta-D-fructose 6-phosphate</text>
        <dbReference type="Rhea" id="RHEA:17053"/>
        <dbReference type="ChEBI" id="CHEBI:16897"/>
        <dbReference type="ChEBI" id="CHEBI:57483"/>
        <dbReference type="ChEBI" id="CHEBI:57634"/>
        <dbReference type="ChEBI" id="CHEBI:59776"/>
        <dbReference type="EC" id="2.2.1.2"/>
    </reaction>
</comment>
<keyword evidence="16" id="KW-1185">Reference proteome</keyword>
<evidence type="ECO:0000256" key="1">
    <source>
        <dbReference type="ARBA" id="ARBA00004141"/>
    </source>
</evidence>
<evidence type="ECO:0000313" key="15">
    <source>
        <dbReference type="EMBL" id="CAH3023447.1"/>
    </source>
</evidence>
<dbReference type="InterPro" id="IPR013785">
    <property type="entry name" value="Aldolase_TIM"/>
</dbReference>
<sequence>MASALEQLKKYTTVVADSGDFDTISQYKPTDATTNPSLLLAASKMPQYRNLFDKAVQYGKANGSTLEEQLTEAMDKMFVLFGVEILNIVPGRVSTEVDARLSFDVEGSIEKAKKFIKLYEEAGISKDRILIKLSTTWEGVQAAKVLEEELGIHCNMTLLFSFAQAVACAEAGVTLISPFVGRIFDWYVKNTDQKEFEPADDPGVKSVTAIYNYYKKFGYKTVVMGASFRNLGQITELAGCDLLTISPSLLEKLVKSTETVSQKLSVEEAQKLDIEKVSLDEKKFRWLLNEDQMATEKLAEGIRKFAADAVKLEDMIKAELQKKLRMCVDHVLKAEHPMASFSPPDSVHIWPVFSLGPAVSFQAAQSEMHTKPGQKEPSLLVKFVSAGLAASVAEAATIPIDTAKVRLQIQGENAVMANVSSGVSTGNPSVKYRGMIGSMVTVAKTDGVRSLYKGLVPGIHRQLCFASIRIGLYDKVKKFYGDEDINNPKVIKKILASFTTGVFAVSLAQPTEVAKVRFQASASRFGSSKALDAYKSIYKNEGLRGMWKGAFANMARLSTVNASELVVYDMVKGFFLRKNLMADEMPLHFVSAFGAGFATTVIASPVDVVKTRYMNSPPNTYKSAIHCAYMLLKHNGPLAYYKG</sequence>
<dbReference type="NCBIfam" id="TIGR00874">
    <property type="entry name" value="talAB"/>
    <property type="match status" value="1"/>
</dbReference>
<evidence type="ECO:0000256" key="12">
    <source>
        <dbReference type="ARBA" id="ARBA00023270"/>
    </source>
</evidence>
<dbReference type="EMBL" id="CALNXI010000261">
    <property type="protein sequence ID" value="CAH3023447.1"/>
    <property type="molecule type" value="Genomic_DNA"/>
</dbReference>
<dbReference type="Pfam" id="PF00153">
    <property type="entry name" value="Mito_carr"/>
    <property type="match status" value="3"/>
</dbReference>
<proteinExistence type="inferred from homology"/>
<dbReference type="InterPro" id="IPR001585">
    <property type="entry name" value="TAL/FSA"/>
</dbReference>
<dbReference type="InterPro" id="IPR004730">
    <property type="entry name" value="Transaldolase_1"/>
</dbReference>
<keyword evidence="8 13" id="KW-0812">Transmembrane</keyword>
<evidence type="ECO:0000256" key="5">
    <source>
        <dbReference type="ARBA" id="ARBA00013151"/>
    </source>
</evidence>
<keyword evidence="11 13" id="KW-0472">Membrane</keyword>
<evidence type="ECO:0000256" key="3">
    <source>
        <dbReference type="ARBA" id="ARBA00006375"/>
    </source>
</evidence>
<comment type="subcellular location">
    <subcellularLocation>
        <location evidence="1">Membrane</location>
        <topology evidence="1">Multi-pass membrane protein</topology>
    </subcellularLocation>
</comment>
<evidence type="ECO:0000313" key="16">
    <source>
        <dbReference type="Proteomes" id="UP001159427"/>
    </source>
</evidence>
<accession>A0ABN8M727</accession>
<comment type="pathway">
    <text evidence="2 14">Carbohydrate degradation; pentose phosphate pathway; D-glyceraldehyde 3-phosphate and beta-D-fructose 6-phosphate from D-ribose 5-phosphate and D-xylulose 5-phosphate (non-oxidative stage): step 2/3.</text>
</comment>
<evidence type="ECO:0000256" key="8">
    <source>
        <dbReference type="ARBA" id="ARBA00022692"/>
    </source>
</evidence>
<keyword evidence="10 14" id="KW-0570">Pentose shunt</keyword>
<dbReference type="HAMAP" id="MF_00492">
    <property type="entry name" value="Transaldolase_1"/>
    <property type="match status" value="1"/>
</dbReference>
<dbReference type="Gene3D" id="3.20.20.70">
    <property type="entry name" value="Aldolase class I"/>
    <property type="match status" value="1"/>
</dbReference>
<comment type="similarity">
    <text evidence="4">Belongs to the transaldolase family. Type 1 subfamily.</text>
</comment>
<dbReference type="PRINTS" id="PR00784">
    <property type="entry name" value="MTUNCOUPLING"/>
</dbReference>
<keyword evidence="12" id="KW-0704">Schiff base</keyword>
<dbReference type="PANTHER" id="PTHR10683:SF18">
    <property type="entry name" value="TRANSALDOLASE"/>
    <property type="match status" value="1"/>
</dbReference>
<evidence type="ECO:0000256" key="11">
    <source>
        <dbReference type="ARBA" id="ARBA00023136"/>
    </source>
</evidence>
<dbReference type="SUPFAM" id="SSF103506">
    <property type="entry name" value="Mitochondrial carrier"/>
    <property type="match status" value="1"/>
</dbReference>
<evidence type="ECO:0000256" key="9">
    <source>
        <dbReference type="ARBA" id="ARBA00022737"/>
    </source>
</evidence>
<comment type="function">
    <text evidence="14">Catalyzes the rate-limiting step of the non-oxidative phase in the pentose phosphate pathway. Catalyzes the reversible conversion of sedheptulose-7-phosphate and D-glyceraldehyde 3-phosphate into erythrose-4-phosphate and beta-D-fructose 6-phosphate.</text>
</comment>
<reference evidence="15 16" key="1">
    <citation type="submission" date="2022-05" db="EMBL/GenBank/DDBJ databases">
        <authorList>
            <consortium name="Genoscope - CEA"/>
            <person name="William W."/>
        </authorList>
    </citation>
    <scope>NUCLEOTIDE SEQUENCE [LARGE SCALE GENOMIC DNA]</scope>
</reference>
<evidence type="ECO:0000256" key="4">
    <source>
        <dbReference type="ARBA" id="ARBA00008012"/>
    </source>
</evidence>
<dbReference type="PROSITE" id="PS50920">
    <property type="entry name" value="SOLCAR"/>
    <property type="match status" value="3"/>
</dbReference>
<dbReference type="Gene3D" id="1.50.40.10">
    <property type="entry name" value="Mitochondrial carrier domain"/>
    <property type="match status" value="1"/>
</dbReference>
<keyword evidence="7 14" id="KW-0808">Transferase</keyword>
<dbReference type="Proteomes" id="UP001159427">
    <property type="component" value="Unassembled WGS sequence"/>
</dbReference>
<dbReference type="Pfam" id="PF00923">
    <property type="entry name" value="TAL_FSA"/>
    <property type="match status" value="1"/>
</dbReference>
<dbReference type="InterPro" id="IPR018225">
    <property type="entry name" value="Transaldolase_AS"/>
</dbReference>
<keyword evidence="6" id="KW-0813">Transport</keyword>
<dbReference type="EC" id="2.2.1.2" evidence="5 14"/>
<name>A0ABN8M727_9CNID</name>
<dbReference type="PANTHER" id="PTHR10683">
    <property type="entry name" value="TRANSALDOLASE"/>
    <property type="match status" value="1"/>
</dbReference>
<dbReference type="PROSITE" id="PS00958">
    <property type="entry name" value="TRANSALDOLASE_2"/>
    <property type="match status" value="1"/>
</dbReference>
<evidence type="ECO:0000256" key="2">
    <source>
        <dbReference type="ARBA" id="ARBA00004857"/>
    </source>
</evidence>
<gene>
    <name evidence="15" type="ORF">PEVE_00019361</name>
</gene>
<dbReference type="PROSITE" id="PS01054">
    <property type="entry name" value="TRANSALDOLASE_1"/>
    <property type="match status" value="1"/>
</dbReference>
<dbReference type="NCBIfam" id="NF009001">
    <property type="entry name" value="PRK12346.1"/>
    <property type="match status" value="1"/>
</dbReference>
<feature type="repeat" description="Solcar" evidence="13">
    <location>
        <begin position="583"/>
        <end position="643"/>
    </location>
</feature>
<evidence type="ECO:0000256" key="14">
    <source>
        <dbReference type="RuleBase" id="RU000501"/>
    </source>
</evidence>
<dbReference type="InterPro" id="IPR002067">
    <property type="entry name" value="MCP"/>
</dbReference>